<protein>
    <recommendedName>
        <fullName evidence="1">Putative zinc-finger domain-containing protein</fullName>
    </recommendedName>
</protein>
<dbReference type="AlphaFoldDB" id="I3DID8"/>
<dbReference type="PATRIC" id="fig|1095749.3.peg.463"/>
<dbReference type="Proteomes" id="UP000006457">
    <property type="component" value="Unassembled WGS sequence"/>
</dbReference>
<organism evidence="2 3">
    <name type="scientific">Pasteurella bettyae CCUG 2042</name>
    <dbReference type="NCBI Taxonomy" id="1095749"/>
    <lineage>
        <taxon>Bacteria</taxon>
        <taxon>Pseudomonadati</taxon>
        <taxon>Pseudomonadota</taxon>
        <taxon>Gammaproteobacteria</taxon>
        <taxon>Pasteurellales</taxon>
        <taxon>Pasteurellaceae</taxon>
        <taxon>Pasteurella</taxon>
    </lineage>
</organism>
<dbReference type="EMBL" id="AJSX01000007">
    <property type="protein sequence ID" value="EIJ71481.1"/>
    <property type="molecule type" value="Genomic_DNA"/>
</dbReference>
<evidence type="ECO:0000259" key="1">
    <source>
        <dbReference type="Pfam" id="PF13490"/>
    </source>
</evidence>
<name>I3DID8_9PAST</name>
<dbReference type="RefSeq" id="WP_005759036.1">
    <property type="nucleotide sequence ID" value="NZ_AJSX01000007.1"/>
</dbReference>
<sequence length="62" mass="7202">MNCQQATKLISDSKERELNWQEKIGVKSHLVICPHCRNFKQHCDNLSKLMKDFADGKIDKSL</sequence>
<dbReference type="OrthoDB" id="8374021at2"/>
<evidence type="ECO:0000313" key="3">
    <source>
        <dbReference type="Proteomes" id="UP000006457"/>
    </source>
</evidence>
<dbReference type="eggNOG" id="COG5660">
    <property type="taxonomic scope" value="Bacteria"/>
</dbReference>
<dbReference type="Pfam" id="PF13490">
    <property type="entry name" value="zf-HC2"/>
    <property type="match status" value="1"/>
</dbReference>
<accession>I3DID8</accession>
<evidence type="ECO:0000313" key="2">
    <source>
        <dbReference type="EMBL" id="EIJ71481.1"/>
    </source>
</evidence>
<proteinExistence type="predicted"/>
<comment type="caution">
    <text evidence="2">The sequence shown here is derived from an EMBL/GenBank/DDBJ whole genome shotgun (WGS) entry which is preliminary data.</text>
</comment>
<feature type="domain" description="Putative zinc-finger" evidence="1">
    <location>
        <begin position="3"/>
        <end position="37"/>
    </location>
</feature>
<keyword evidence="3" id="KW-1185">Reference proteome</keyword>
<gene>
    <name evidence="2" type="ORF">HMPREF1052_0229</name>
</gene>
<reference evidence="2 3" key="1">
    <citation type="submission" date="2012-03" db="EMBL/GenBank/DDBJ databases">
        <authorList>
            <person name="Harkins D.M."/>
            <person name="Madupu R."/>
            <person name="Durkin A.S."/>
            <person name="Torralba M."/>
            <person name="Methe B."/>
            <person name="Sutton G.G."/>
            <person name="Nelson K.E."/>
        </authorList>
    </citation>
    <scope>NUCLEOTIDE SEQUENCE [LARGE SCALE GENOMIC DNA]</scope>
    <source>
        <strain evidence="2 3">CCUG 2042</strain>
    </source>
</reference>
<dbReference type="InterPro" id="IPR027383">
    <property type="entry name" value="Znf_put"/>
</dbReference>